<protein>
    <submittedName>
        <fullName evidence="1">Uncharacterized protein</fullName>
    </submittedName>
</protein>
<name>A0A9D1ZJE1_9BACE</name>
<evidence type="ECO:0000313" key="2">
    <source>
        <dbReference type="Proteomes" id="UP000886851"/>
    </source>
</evidence>
<dbReference type="EMBL" id="DXCV01000056">
    <property type="protein sequence ID" value="HIY88669.1"/>
    <property type="molecule type" value="Genomic_DNA"/>
</dbReference>
<dbReference type="AlphaFoldDB" id="A0A9D1ZJE1"/>
<accession>A0A9D1ZJE1</accession>
<organism evidence="1 2">
    <name type="scientific">Candidatus Bacteroides pullicola</name>
    <dbReference type="NCBI Taxonomy" id="2838475"/>
    <lineage>
        <taxon>Bacteria</taxon>
        <taxon>Pseudomonadati</taxon>
        <taxon>Bacteroidota</taxon>
        <taxon>Bacteroidia</taxon>
        <taxon>Bacteroidales</taxon>
        <taxon>Bacteroidaceae</taxon>
        <taxon>Bacteroides</taxon>
    </lineage>
</organism>
<evidence type="ECO:0000313" key="1">
    <source>
        <dbReference type="EMBL" id="HIY88669.1"/>
    </source>
</evidence>
<gene>
    <name evidence="1" type="ORF">H9824_08205</name>
</gene>
<proteinExistence type="predicted"/>
<comment type="caution">
    <text evidence="1">The sequence shown here is derived from an EMBL/GenBank/DDBJ whole genome shotgun (WGS) entry which is preliminary data.</text>
</comment>
<dbReference type="Proteomes" id="UP000886851">
    <property type="component" value="Unassembled WGS sequence"/>
</dbReference>
<reference evidence="1" key="1">
    <citation type="journal article" date="2021" name="PeerJ">
        <title>Extensive microbial diversity within the chicken gut microbiome revealed by metagenomics and culture.</title>
        <authorList>
            <person name="Gilroy R."/>
            <person name="Ravi A."/>
            <person name="Getino M."/>
            <person name="Pursley I."/>
            <person name="Horton D.L."/>
            <person name="Alikhan N.F."/>
            <person name="Baker D."/>
            <person name="Gharbi K."/>
            <person name="Hall N."/>
            <person name="Watson M."/>
            <person name="Adriaenssens E.M."/>
            <person name="Foster-Nyarko E."/>
            <person name="Jarju S."/>
            <person name="Secka A."/>
            <person name="Antonio M."/>
            <person name="Oren A."/>
            <person name="Chaudhuri R.R."/>
            <person name="La Ragione R."/>
            <person name="Hildebrand F."/>
            <person name="Pallen M.J."/>
        </authorList>
    </citation>
    <scope>NUCLEOTIDE SEQUENCE</scope>
    <source>
        <strain evidence="1">Gambia2-208</strain>
    </source>
</reference>
<sequence>MEEQTMDVTLSMESILQMLQPLNSDSKRWLGERLIEESHEEEHLTPYTMEEINGWIDDFEAELEAGGPGYTLEEFDTQMRKEHGWL</sequence>
<reference evidence="1" key="2">
    <citation type="submission" date="2021-04" db="EMBL/GenBank/DDBJ databases">
        <authorList>
            <person name="Gilroy R."/>
        </authorList>
    </citation>
    <scope>NUCLEOTIDE SEQUENCE</scope>
    <source>
        <strain evidence="1">Gambia2-208</strain>
    </source>
</reference>